<protein>
    <recommendedName>
        <fullName evidence="1">Gfo/Idh/MocA-like oxidoreductase N-terminal domain-containing protein</fullName>
    </recommendedName>
</protein>
<dbReference type="Gene3D" id="3.40.50.720">
    <property type="entry name" value="NAD(P)-binding Rossmann-like Domain"/>
    <property type="match status" value="1"/>
</dbReference>
<dbReference type="PANTHER" id="PTHR43377">
    <property type="entry name" value="BILIVERDIN REDUCTASE A"/>
    <property type="match status" value="1"/>
</dbReference>
<dbReference type="Gene3D" id="3.30.360.10">
    <property type="entry name" value="Dihydrodipicolinate Reductase, domain 2"/>
    <property type="match status" value="1"/>
</dbReference>
<sequence length="218" mass="23574">MITLRAIHVGVGGRGRWPIRRFAEREDFVSVALVDVSEENLVAAREVTGLGPKACFPTLAQALESGTQADIAVVVTPPDLHADQCLEAVRAGKHVLVEKPFTKSLSRAGQIVEAAEAAGLKIAVCQNARYAAASVTVERLIREGVYGAAAFGLMTKFGWRPGTHHSGTDRHAYLWERAIHDFDAVRFMLGADPLRVWGHSFNPPWSPYAGGGGVHAWI</sequence>
<reference evidence="2" key="1">
    <citation type="submission" date="2018-05" db="EMBL/GenBank/DDBJ databases">
        <authorList>
            <person name="Lanie J.A."/>
            <person name="Ng W.-L."/>
            <person name="Kazmierczak K.M."/>
            <person name="Andrzejewski T.M."/>
            <person name="Davidsen T.M."/>
            <person name="Wayne K.J."/>
            <person name="Tettelin H."/>
            <person name="Glass J.I."/>
            <person name="Rusch D."/>
            <person name="Podicherti R."/>
            <person name="Tsui H.-C.T."/>
            <person name="Winkler M.E."/>
        </authorList>
    </citation>
    <scope>NUCLEOTIDE SEQUENCE</scope>
</reference>
<dbReference type="AlphaFoldDB" id="A0A383A9K9"/>
<name>A0A383A9K9_9ZZZZ</name>
<dbReference type="SUPFAM" id="SSF51735">
    <property type="entry name" value="NAD(P)-binding Rossmann-fold domains"/>
    <property type="match status" value="1"/>
</dbReference>
<organism evidence="2">
    <name type="scientific">marine metagenome</name>
    <dbReference type="NCBI Taxonomy" id="408172"/>
    <lineage>
        <taxon>unclassified sequences</taxon>
        <taxon>metagenomes</taxon>
        <taxon>ecological metagenomes</taxon>
    </lineage>
</organism>
<gene>
    <name evidence="2" type="ORF">METZ01_LOCUS457155</name>
</gene>
<feature type="domain" description="Gfo/Idh/MocA-like oxidoreductase N-terminal" evidence="1">
    <location>
        <begin position="9"/>
        <end position="124"/>
    </location>
</feature>
<dbReference type="InterPro" id="IPR000683">
    <property type="entry name" value="Gfo/Idh/MocA-like_OxRdtase_N"/>
</dbReference>
<proteinExistence type="predicted"/>
<evidence type="ECO:0000313" key="2">
    <source>
        <dbReference type="EMBL" id="SVE04301.1"/>
    </source>
</evidence>
<accession>A0A383A9K9</accession>
<dbReference type="PANTHER" id="PTHR43377:SF1">
    <property type="entry name" value="BILIVERDIN REDUCTASE A"/>
    <property type="match status" value="1"/>
</dbReference>
<dbReference type="Pfam" id="PF01408">
    <property type="entry name" value="GFO_IDH_MocA"/>
    <property type="match status" value="1"/>
</dbReference>
<evidence type="ECO:0000259" key="1">
    <source>
        <dbReference type="Pfam" id="PF01408"/>
    </source>
</evidence>
<dbReference type="InterPro" id="IPR051450">
    <property type="entry name" value="Gfo/Idh/MocA_Oxidoreductases"/>
</dbReference>
<dbReference type="GO" id="GO:0000166">
    <property type="term" value="F:nucleotide binding"/>
    <property type="evidence" value="ECO:0007669"/>
    <property type="project" value="InterPro"/>
</dbReference>
<dbReference type="EMBL" id="UINC01190241">
    <property type="protein sequence ID" value="SVE04301.1"/>
    <property type="molecule type" value="Genomic_DNA"/>
</dbReference>
<dbReference type="InterPro" id="IPR036291">
    <property type="entry name" value="NAD(P)-bd_dom_sf"/>
</dbReference>
<feature type="non-terminal residue" evidence="2">
    <location>
        <position position="218"/>
    </location>
</feature>